<sequence>MISEMGRDSVNKESVIAKAILVMHSTGHVQADQAQKILDRTPGRMVEMIRDILYRRGLLQKRVATGDYSLSSLGEKWLKDNAEIQQRF</sequence>
<reference evidence="1 2" key="1">
    <citation type="journal article" date="2011" name="EMBO J.">
        <title>Structural diversity of bacterial flagellar motors.</title>
        <authorList>
            <person name="Chen S."/>
            <person name="Beeby M."/>
            <person name="Murphy G.E."/>
            <person name="Leadbetter J.R."/>
            <person name="Hendrixson D.R."/>
            <person name="Briegel A."/>
            <person name="Li Z."/>
            <person name="Shi J."/>
            <person name="Tocheva E.I."/>
            <person name="Muller A."/>
            <person name="Dobro M.J."/>
            <person name="Jensen G.J."/>
        </authorList>
    </citation>
    <scope>NUCLEOTIDE SEQUENCE [LARGE SCALE GENOMIC DNA]</scope>
    <source>
        <strain evidence="1 2">DSM 6540</strain>
    </source>
</reference>
<protein>
    <submittedName>
        <fullName evidence="1">Uncharacterized protein</fullName>
    </submittedName>
</protein>
<dbReference type="AlphaFoldDB" id="F7NKC7"/>
<comment type="caution">
    <text evidence="1">The sequence shown here is derived from an EMBL/GenBank/DDBJ whole genome shotgun (WGS) entry which is preliminary data.</text>
</comment>
<proteinExistence type="predicted"/>
<name>F7NKC7_9FIRM</name>
<evidence type="ECO:0000313" key="2">
    <source>
        <dbReference type="Proteomes" id="UP000003240"/>
    </source>
</evidence>
<dbReference type="Proteomes" id="UP000003240">
    <property type="component" value="Unassembled WGS sequence"/>
</dbReference>
<dbReference type="EMBL" id="AFGF01000107">
    <property type="protein sequence ID" value="EGO63568.1"/>
    <property type="molecule type" value="Genomic_DNA"/>
</dbReference>
<dbReference type="RefSeq" id="WP_004096221.1">
    <property type="nucleotide sequence ID" value="NZ_AFGF01000107.1"/>
</dbReference>
<dbReference type="STRING" id="1009370.ALO_12701"/>
<organism evidence="1 2">
    <name type="scientific">Acetonema longum DSM 6540</name>
    <dbReference type="NCBI Taxonomy" id="1009370"/>
    <lineage>
        <taxon>Bacteria</taxon>
        <taxon>Bacillati</taxon>
        <taxon>Bacillota</taxon>
        <taxon>Negativicutes</taxon>
        <taxon>Acetonemataceae</taxon>
        <taxon>Acetonema</taxon>
    </lineage>
</organism>
<accession>F7NKC7</accession>
<evidence type="ECO:0000313" key="1">
    <source>
        <dbReference type="EMBL" id="EGO63568.1"/>
    </source>
</evidence>
<keyword evidence="2" id="KW-1185">Reference proteome</keyword>
<gene>
    <name evidence="1" type="ORF">ALO_12701</name>
</gene>